<dbReference type="InterPro" id="IPR030184">
    <property type="entry name" value="WAT1-related"/>
</dbReference>
<dbReference type="SUPFAM" id="SSF103481">
    <property type="entry name" value="Multidrug resistance efflux transporter EmrE"/>
    <property type="match status" value="1"/>
</dbReference>
<evidence type="ECO:0000256" key="3">
    <source>
        <dbReference type="ARBA" id="ARBA00022692"/>
    </source>
</evidence>
<feature type="transmembrane region" description="Helical" evidence="6">
    <location>
        <begin position="41"/>
        <end position="58"/>
    </location>
</feature>
<feature type="domain" description="EamA" evidence="7">
    <location>
        <begin position="9"/>
        <end position="143"/>
    </location>
</feature>
<keyword evidence="4 6" id="KW-1133">Transmembrane helix</keyword>
<keyword evidence="3 6" id="KW-0812">Transmembrane</keyword>
<name>A0A5J5B9M2_9ASTE</name>
<proteinExistence type="inferred from homology"/>
<comment type="similarity">
    <text evidence="2 6">Belongs to the drug/metabolite transporter (DMT) superfamily. Plant drug/metabolite exporter (P-DME) (TC 2.A.7.4) family.</text>
</comment>
<feature type="transmembrane region" description="Helical" evidence="6">
    <location>
        <begin position="131"/>
        <end position="157"/>
    </location>
</feature>
<keyword evidence="5 6" id="KW-0472">Membrane</keyword>
<evidence type="ECO:0000313" key="8">
    <source>
        <dbReference type="EMBL" id="KAA8537901.1"/>
    </source>
</evidence>
<dbReference type="GO" id="GO:0016020">
    <property type="term" value="C:membrane"/>
    <property type="evidence" value="ECO:0007669"/>
    <property type="project" value="UniProtKB-SubCell"/>
</dbReference>
<evidence type="ECO:0000256" key="2">
    <source>
        <dbReference type="ARBA" id="ARBA00007635"/>
    </source>
</evidence>
<dbReference type="Pfam" id="PF00892">
    <property type="entry name" value="EamA"/>
    <property type="match status" value="1"/>
</dbReference>
<evidence type="ECO:0000256" key="4">
    <source>
        <dbReference type="ARBA" id="ARBA00022989"/>
    </source>
</evidence>
<gene>
    <name evidence="8" type="ORF">F0562_027519</name>
</gene>
<protein>
    <recommendedName>
        <fullName evidence="6">WAT1-related protein</fullName>
    </recommendedName>
</protein>
<reference evidence="8 9" key="1">
    <citation type="submission" date="2019-09" db="EMBL/GenBank/DDBJ databases">
        <title>A chromosome-level genome assembly of the Chinese tupelo Nyssa sinensis.</title>
        <authorList>
            <person name="Yang X."/>
            <person name="Kang M."/>
            <person name="Yang Y."/>
            <person name="Xiong H."/>
            <person name="Wang M."/>
            <person name="Zhang Z."/>
            <person name="Wang Z."/>
            <person name="Wu H."/>
            <person name="Ma T."/>
            <person name="Liu J."/>
            <person name="Xi Z."/>
        </authorList>
    </citation>
    <scope>NUCLEOTIDE SEQUENCE [LARGE SCALE GENOMIC DNA]</scope>
    <source>
        <strain evidence="8">J267</strain>
        <tissue evidence="8">Leaf</tissue>
    </source>
</reference>
<comment type="subcellular location">
    <subcellularLocation>
        <location evidence="1 6">Membrane</location>
        <topology evidence="1 6">Multi-pass membrane protein</topology>
    </subcellularLocation>
</comment>
<dbReference type="AlphaFoldDB" id="A0A5J5B9M2"/>
<feature type="transmembrane region" description="Helical" evidence="6">
    <location>
        <begin position="70"/>
        <end position="89"/>
    </location>
</feature>
<dbReference type="Gene3D" id="1.10.3730.20">
    <property type="match status" value="1"/>
</dbReference>
<dbReference type="Proteomes" id="UP000325577">
    <property type="component" value="Linkage Group LG15"/>
</dbReference>
<dbReference type="PANTHER" id="PTHR31218">
    <property type="entry name" value="WAT1-RELATED PROTEIN"/>
    <property type="match status" value="1"/>
</dbReference>
<dbReference type="EMBL" id="CM018038">
    <property type="protein sequence ID" value="KAA8537901.1"/>
    <property type="molecule type" value="Genomic_DNA"/>
</dbReference>
<evidence type="ECO:0000256" key="1">
    <source>
        <dbReference type="ARBA" id="ARBA00004141"/>
    </source>
</evidence>
<feature type="transmembrane region" description="Helical" evidence="6">
    <location>
        <begin position="9"/>
        <end position="29"/>
    </location>
</feature>
<sequence>MGLESYKPYIAMIIVQCIIAGLAFFSRAAMTRGMNPHVFVVYRQALATLVVAPLAFFLESDKSAPLSYVLLCKIFFVSLFGVTLSMNLYTSALKYASATVATATINTAPVITLIMAVSLRMENISMKQWHGIAKVLGSLVGVSGAMVFTFVTGRPLYSSIQKGISEPSTKHSPRGDWIKGSLLMLSVNTTWSLWLIMQGPIVKQYPAKLRLIALQSFFSCIQSAILAVSMERNILAWKLGWNINLVSVVYCVSFWPHPLL</sequence>
<dbReference type="InterPro" id="IPR037185">
    <property type="entry name" value="EmrE-like"/>
</dbReference>
<feature type="transmembrane region" description="Helical" evidence="6">
    <location>
        <begin position="234"/>
        <end position="255"/>
    </location>
</feature>
<feature type="transmembrane region" description="Helical" evidence="6">
    <location>
        <begin position="95"/>
        <end position="119"/>
    </location>
</feature>
<organism evidence="8 9">
    <name type="scientific">Nyssa sinensis</name>
    <dbReference type="NCBI Taxonomy" id="561372"/>
    <lineage>
        <taxon>Eukaryota</taxon>
        <taxon>Viridiplantae</taxon>
        <taxon>Streptophyta</taxon>
        <taxon>Embryophyta</taxon>
        <taxon>Tracheophyta</taxon>
        <taxon>Spermatophyta</taxon>
        <taxon>Magnoliopsida</taxon>
        <taxon>eudicotyledons</taxon>
        <taxon>Gunneridae</taxon>
        <taxon>Pentapetalae</taxon>
        <taxon>asterids</taxon>
        <taxon>Cornales</taxon>
        <taxon>Nyssaceae</taxon>
        <taxon>Nyssa</taxon>
    </lineage>
</organism>
<dbReference type="InterPro" id="IPR000620">
    <property type="entry name" value="EamA_dom"/>
</dbReference>
<accession>A0A5J5B9M2</accession>
<evidence type="ECO:0000313" key="9">
    <source>
        <dbReference type="Proteomes" id="UP000325577"/>
    </source>
</evidence>
<evidence type="ECO:0000256" key="5">
    <source>
        <dbReference type="ARBA" id="ARBA00023136"/>
    </source>
</evidence>
<keyword evidence="9" id="KW-1185">Reference proteome</keyword>
<dbReference type="GO" id="GO:0022857">
    <property type="term" value="F:transmembrane transporter activity"/>
    <property type="evidence" value="ECO:0007669"/>
    <property type="project" value="InterPro"/>
</dbReference>
<evidence type="ECO:0000259" key="7">
    <source>
        <dbReference type="Pfam" id="PF00892"/>
    </source>
</evidence>
<dbReference type="OrthoDB" id="1728340at2759"/>
<evidence type="ECO:0000256" key="6">
    <source>
        <dbReference type="RuleBase" id="RU363077"/>
    </source>
</evidence>